<feature type="transmembrane region" description="Helical" evidence="1">
    <location>
        <begin position="113"/>
        <end position="130"/>
    </location>
</feature>
<keyword evidence="3" id="KW-1185">Reference proteome</keyword>
<proteinExistence type="predicted"/>
<dbReference type="RefSeq" id="WP_075062226.1">
    <property type="nucleotide sequence ID" value="NZ_LGCL01000018.1"/>
</dbReference>
<reference evidence="2 3" key="1">
    <citation type="submission" date="2015-07" db="EMBL/GenBank/DDBJ databases">
        <title>Genome sequence of Ornatilinea apprima DSM 23815.</title>
        <authorList>
            <person name="Hemp J."/>
            <person name="Ward L.M."/>
            <person name="Pace L.A."/>
            <person name="Fischer W.W."/>
        </authorList>
    </citation>
    <scope>NUCLEOTIDE SEQUENCE [LARGE SCALE GENOMIC DNA]</scope>
    <source>
        <strain evidence="2 3">P3M-1</strain>
    </source>
</reference>
<feature type="transmembrane region" description="Helical" evidence="1">
    <location>
        <begin position="181"/>
        <end position="200"/>
    </location>
</feature>
<name>A0A0N8GNL4_9CHLR</name>
<organism evidence="2 3">
    <name type="scientific">Ornatilinea apprima</name>
    <dbReference type="NCBI Taxonomy" id="1134406"/>
    <lineage>
        <taxon>Bacteria</taxon>
        <taxon>Bacillati</taxon>
        <taxon>Chloroflexota</taxon>
        <taxon>Anaerolineae</taxon>
        <taxon>Anaerolineales</taxon>
        <taxon>Anaerolineaceae</taxon>
        <taxon>Ornatilinea</taxon>
    </lineage>
</organism>
<comment type="caution">
    <text evidence="2">The sequence shown here is derived from an EMBL/GenBank/DDBJ whole genome shotgun (WGS) entry which is preliminary data.</text>
</comment>
<sequence length="263" mass="28623">MNLRGGWALIRRTWLSWMQHRAFFFILAFGWMVPPLVSLLVWSAAAGQGSLGGYSRGGFAAYYLVLIFVNQFTYAQANWTLGDVIRMGELNTWLLQPLPAVYQVLSSEAAGKTVTLAFVLPVAGALALILRPEMQVSGSALLLFLLSLALAWLLRFVWGYWLALLAFWYTRADALLAVQDALVFLLSGVVAPVTLLPGLLQGAARLLPFRYMVGFPVEVLMDGLPAGEVAFGLAVQAGWAALALLLAALMWRAGIKRYSAVGG</sequence>
<dbReference type="EMBL" id="LGCL01000018">
    <property type="protein sequence ID" value="KPL78426.1"/>
    <property type="molecule type" value="Genomic_DNA"/>
</dbReference>
<keyword evidence="1" id="KW-1133">Transmembrane helix</keyword>
<keyword evidence="1" id="KW-0472">Membrane</keyword>
<gene>
    <name evidence="2" type="ORF">ADN00_06790</name>
</gene>
<evidence type="ECO:0000313" key="2">
    <source>
        <dbReference type="EMBL" id="KPL78426.1"/>
    </source>
</evidence>
<dbReference type="Pfam" id="PF06182">
    <property type="entry name" value="ABC2_membrane_6"/>
    <property type="match status" value="1"/>
</dbReference>
<dbReference type="OrthoDB" id="9788195at2"/>
<dbReference type="PANTHER" id="PTHR36832">
    <property type="entry name" value="SLR1174 PROTEIN-RELATED"/>
    <property type="match status" value="1"/>
</dbReference>
<accession>A0A0N8GNL4</accession>
<dbReference type="STRING" id="1134406.ADN00_06790"/>
<evidence type="ECO:0000313" key="3">
    <source>
        <dbReference type="Proteomes" id="UP000050417"/>
    </source>
</evidence>
<feature type="transmembrane region" description="Helical" evidence="1">
    <location>
        <begin position="142"/>
        <end position="169"/>
    </location>
</feature>
<protein>
    <recommendedName>
        <fullName evidence="4">ABC transporter permease</fullName>
    </recommendedName>
</protein>
<dbReference type="InterPro" id="IPR010390">
    <property type="entry name" value="ABC-2_transporter-like"/>
</dbReference>
<dbReference type="Proteomes" id="UP000050417">
    <property type="component" value="Unassembled WGS sequence"/>
</dbReference>
<feature type="transmembrane region" description="Helical" evidence="1">
    <location>
        <begin position="21"/>
        <end position="45"/>
    </location>
</feature>
<dbReference type="PANTHER" id="PTHR36832:SF1">
    <property type="entry name" value="SLR1174 PROTEIN"/>
    <property type="match status" value="1"/>
</dbReference>
<evidence type="ECO:0000256" key="1">
    <source>
        <dbReference type="SAM" id="Phobius"/>
    </source>
</evidence>
<dbReference type="AlphaFoldDB" id="A0A0N8GNL4"/>
<feature type="transmembrane region" description="Helical" evidence="1">
    <location>
        <begin position="229"/>
        <end position="251"/>
    </location>
</feature>
<keyword evidence="1" id="KW-0812">Transmembrane</keyword>
<evidence type="ECO:0008006" key="4">
    <source>
        <dbReference type="Google" id="ProtNLM"/>
    </source>
</evidence>
<feature type="transmembrane region" description="Helical" evidence="1">
    <location>
        <begin position="57"/>
        <end position="77"/>
    </location>
</feature>